<dbReference type="OrthoDB" id="1742531at2759"/>
<keyword evidence="11" id="KW-1185">Reference proteome</keyword>
<evidence type="ECO:0000313" key="10">
    <source>
        <dbReference type="EMBL" id="PHT40761.1"/>
    </source>
</evidence>
<dbReference type="AlphaFoldDB" id="A0A2G2W6A1"/>
<proteinExistence type="predicted"/>
<feature type="domain" description="Retrovirus-related Pol polyprotein from transposon TNT 1-94-like beta-barrel" evidence="9">
    <location>
        <begin position="207"/>
        <end position="287"/>
    </location>
</feature>
<keyword evidence="6" id="KW-0812">Transmembrane</keyword>
<organism evidence="10 11">
    <name type="scientific">Capsicum baccatum</name>
    <name type="common">Peruvian pepper</name>
    <dbReference type="NCBI Taxonomy" id="33114"/>
    <lineage>
        <taxon>Eukaryota</taxon>
        <taxon>Viridiplantae</taxon>
        <taxon>Streptophyta</taxon>
        <taxon>Embryophyta</taxon>
        <taxon>Tracheophyta</taxon>
        <taxon>Spermatophyta</taxon>
        <taxon>Magnoliopsida</taxon>
        <taxon>eudicotyledons</taxon>
        <taxon>Gunneridae</taxon>
        <taxon>Pentapetalae</taxon>
        <taxon>asterids</taxon>
        <taxon>lamiids</taxon>
        <taxon>Solanales</taxon>
        <taxon>Solanaceae</taxon>
        <taxon>Solanoideae</taxon>
        <taxon>Capsiceae</taxon>
        <taxon>Capsicum</taxon>
    </lineage>
</organism>
<dbReference type="Pfam" id="PF14223">
    <property type="entry name" value="Retrotran_gag_2"/>
    <property type="match status" value="1"/>
</dbReference>
<keyword evidence="2" id="KW-0631">Potassium channel</keyword>
<dbReference type="Gene3D" id="1.10.287.70">
    <property type="match status" value="1"/>
</dbReference>
<feature type="domain" description="GAG-pre-integrase" evidence="8">
    <location>
        <begin position="314"/>
        <end position="381"/>
    </location>
</feature>
<evidence type="ECO:0000256" key="4">
    <source>
        <dbReference type="ARBA" id="ARBA00022958"/>
    </source>
</evidence>
<evidence type="ECO:0000256" key="6">
    <source>
        <dbReference type="SAM" id="Phobius"/>
    </source>
</evidence>
<dbReference type="InterPro" id="IPR013099">
    <property type="entry name" value="K_chnl_dom"/>
</dbReference>
<dbReference type="Pfam" id="PF22936">
    <property type="entry name" value="Pol_BBD"/>
    <property type="match status" value="1"/>
</dbReference>
<keyword evidence="6" id="KW-0472">Membrane</keyword>
<evidence type="ECO:0000256" key="2">
    <source>
        <dbReference type="ARBA" id="ARBA00022826"/>
    </source>
</evidence>
<protein>
    <recommendedName>
        <fullName evidence="12">GAG-pre-integrase domain-containing protein</fullName>
    </recommendedName>
</protein>
<name>A0A2G2W6A1_CAPBA</name>
<dbReference type="EMBL" id="MLFT02000008">
    <property type="protein sequence ID" value="PHT40761.1"/>
    <property type="molecule type" value="Genomic_DNA"/>
</dbReference>
<keyword evidence="5" id="KW-0407">Ion channel</keyword>
<evidence type="ECO:0000256" key="5">
    <source>
        <dbReference type="ARBA" id="ARBA00023303"/>
    </source>
</evidence>
<evidence type="ECO:0000256" key="3">
    <source>
        <dbReference type="ARBA" id="ARBA00022882"/>
    </source>
</evidence>
<keyword evidence="6" id="KW-1133">Transmembrane helix</keyword>
<keyword evidence="4" id="KW-0630">Potassium</keyword>
<evidence type="ECO:0000313" key="11">
    <source>
        <dbReference type="Proteomes" id="UP000224567"/>
    </source>
</evidence>
<keyword evidence="3" id="KW-0851">Voltage-gated channel</keyword>
<evidence type="ECO:0000259" key="8">
    <source>
        <dbReference type="Pfam" id="PF13976"/>
    </source>
</evidence>
<dbReference type="PANTHER" id="PTHR45743:SF27">
    <property type="entry name" value="POTASSIUM CHANNEL KAT3"/>
    <property type="match status" value="1"/>
</dbReference>
<dbReference type="InterPro" id="IPR025724">
    <property type="entry name" value="GAG-pre-integrase_dom"/>
</dbReference>
<comment type="caution">
    <text evidence="10">The sequence shown here is derived from an EMBL/GenBank/DDBJ whole genome shotgun (WGS) entry which is preliminary data.</text>
</comment>
<dbReference type="Pfam" id="PF13976">
    <property type="entry name" value="gag_pre-integrs"/>
    <property type="match status" value="1"/>
</dbReference>
<reference evidence="11" key="2">
    <citation type="journal article" date="2017" name="J. Anim. Genet.">
        <title>Multiple reference genome sequences of hot pepper reveal the massive evolution of plant disease resistance genes by retroduplication.</title>
        <authorList>
            <person name="Kim S."/>
            <person name="Park J."/>
            <person name="Yeom S.-I."/>
            <person name="Kim Y.-M."/>
            <person name="Seo E."/>
            <person name="Kim K.-T."/>
            <person name="Kim M.-S."/>
            <person name="Lee J.M."/>
            <person name="Cheong K."/>
            <person name="Shin H.-S."/>
            <person name="Kim S.-B."/>
            <person name="Han K."/>
            <person name="Lee J."/>
            <person name="Park M."/>
            <person name="Lee H.-A."/>
            <person name="Lee H.-Y."/>
            <person name="Lee Y."/>
            <person name="Oh S."/>
            <person name="Lee J.H."/>
            <person name="Choi E."/>
            <person name="Choi E."/>
            <person name="Lee S.E."/>
            <person name="Jeon J."/>
            <person name="Kim H."/>
            <person name="Choi G."/>
            <person name="Song H."/>
            <person name="Lee J."/>
            <person name="Lee S.-C."/>
            <person name="Kwon J.-K."/>
            <person name="Lee H.-Y."/>
            <person name="Koo N."/>
            <person name="Hong Y."/>
            <person name="Kim R.W."/>
            <person name="Kang W.-H."/>
            <person name="Huh J.H."/>
            <person name="Kang B.-C."/>
            <person name="Yang T.-J."/>
            <person name="Lee Y.-H."/>
            <person name="Bennetzen J.L."/>
            <person name="Choi D."/>
        </authorList>
    </citation>
    <scope>NUCLEOTIDE SEQUENCE [LARGE SCALE GENOMIC DNA]</scope>
    <source>
        <strain evidence="11">cv. PBC81</strain>
    </source>
</reference>
<reference evidence="10 11" key="1">
    <citation type="journal article" date="2017" name="Genome Biol.">
        <title>New reference genome sequences of hot pepper reveal the massive evolution of plant disease-resistance genes by retroduplication.</title>
        <authorList>
            <person name="Kim S."/>
            <person name="Park J."/>
            <person name="Yeom S.I."/>
            <person name="Kim Y.M."/>
            <person name="Seo E."/>
            <person name="Kim K.T."/>
            <person name="Kim M.S."/>
            <person name="Lee J.M."/>
            <person name="Cheong K."/>
            <person name="Shin H.S."/>
            <person name="Kim S.B."/>
            <person name="Han K."/>
            <person name="Lee J."/>
            <person name="Park M."/>
            <person name="Lee H.A."/>
            <person name="Lee H.Y."/>
            <person name="Lee Y."/>
            <person name="Oh S."/>
            <person name="Lee J.H."/>
            <person name="Choi E."/>
            <person name="Choi E."/>
            <person name="Lee S.E."/>
            <person name="Jeon J."/>
            <person name="Kim H."/>
            <person name="Choi G."/>
            <person name="Song H."/>
            <person name="Lee J."/>
            <person name="Lee S.C."/>
            <person name="Kwon J.K."/>
            <person name="Lee H.Y."/>
            <person name="Koo N."/>
            <person name="Hong Y."/>
            <person name="Kim R.W."/>
            <person name="Kang W.H."/>
            <person name="Huh J.H."/>
            <person name="Kang B.C."/>
            <person name="Yang T.J."/>
            <person name="Lee Y.H."/>
            <person name="Bennetzen J.L."/>
            <person name="Choi D."/>
        </authorList>
    </citation>
    <scope>NUCLEOTIDE SEQUENCE [LARGE SCALE GENOMIC DNA]</scope>
    <source>
        <strain evidence="11">cv. PBC81</strain>
    </source>
</reference>
<gene>
    <name evidence="10" type="ORF">CQW23_19615</name>
</gene>
<dbReference type="PANTHER" id="PTHR45743">
    <property type="entry name" value="POTASSIUM CHANNEL AKT1"/>
    <property type="match status" value="1"/>
</dbReference>
<dbReference type="GO" id="GO:0005249">
    <property type="term" value="F:voltage-gated potassium channel activity"/>
    <property type="evidence" value="ECO:0007669"/>
    <property type="project" value="InterPro"/>
</dbReference>
<evidence type="ECO:0000256" key="1">
    <source>
        <dbReference type="ARBA" id="ARBA00022538"/>
    </source>
</evidence>
<feature type="transmembrane region" description="Helical" evidence="6">
    <location>
        <begin position="28"/>
        <end position="50"/>
    </location>
</feature>
<dbReference type="Proteomes" id="UP000224567">
    <property type="component" value="Unassembled WGS sequence"/>
</dbReference>
<feature type="domain" description="Potassium channel" evidence="7">
    <location>
        <begin position="1"/>
        <end position="50"/>
    </location>
</feature>
<accession>A0A2G2W6A1</accession>
<dbReference type="InterPro" id="IPR045319">
    <property type="entry name" value="KAT/AKT"/>
</dbReference>
<dbReference type="InterPro" id="IPR054722">
    <property type="entry name" value="PolX-like_BBD"/>
</dbReference>
<keyword evidence="3" id="KW-0813">Transport</keyword>
<sequence>MYWSVVTLTTVGYGDLHAHNTGEKVFSIFYMLFNIGLTAYIIGNMTNLIVNSVAKTFAMDGLDMAPEGKEMKPENMTEDKFVVIDKKTKLGIILNLANEVLREESTETTTKGIWEKLKPCTSIMSHLDAFDSILMDLSNIDAEVNNEDQAVLLLIFLPQSFKRIRDTMLYGKDNISYKEIKSILKIKEQIDRDITGESSATHGEGLFILDSGCSYHMCPNRDLFTTFESVGGGFVLMGNNAPCKIFGKGTIRIRMHDGVVRTLTDVRYILDLKKILIALGTLESLGYKYAGEGRVLKVSLGNLVIMKAHRSGTLYTLLGSTITGAPAVSTSNQSDPDITKLWHIRLGHMSKKSLSILGKRGLLCGQSIGKIEFCKHCVFGK</sequence>
<keyword evidence="3" id="KW-0406">Ion transport</keyword>
<dbReference type="Pfam" id="PF07885">
    <property type="entry name" value="Ion_trans_2"/>
    <property type="match status" value="1"/>
</dbReference>
<evidence type="ECO:0000259" key="9">
    <source>
        <dbReference type="Pfam" id="PF22936"/>
    </source>
</evidence>
<dbReference type="GO" id="GO:0034702">
    <property type="term" value="C:monoatomic ion channel complex"/>
    <property type="evidence" value="ECO:0007669"/>
    <property type="project" value="UniProtKB-KW"/>
</dbReference>
<evidence type="ECO:0008006" key="12">
    <source>
        <dbReference type="Google" id="ProtNLM"/>
    </source>
</evidence>
<dbReference type="SUPFAM" id="SSF81324">
    <property type="entry name" value="Voltage-gated potassium channels"/>
    <property type="match status" value="1"/>
</dbReference>
<keyword evidence="1" id="KW-0633">Potassium transport</keyword>
<evidence type="ECO:0000259" key="7">
    <source>
        <dbReference type="Pfam" id="PF07885"/>
    </source>
</evidence>